<evidence type="ECO:0000256" key="3">
    <source>
        <dbReference type="ARBA" id="ARBA00004406"/>
    </source>
</evidence>
<dbReference type="Proteomes" id="UP000683360">
    <property type="component" value="Unassembled WGS sequence"/>
</dbReference>
<evidence type="ECO:0000256" key="11">
    <source>
        <dbReference type="ARBA" id="ARBA00023033"/>
    </source>
</evidence>
<dbReference type="Gene3D" id="1.10.630.10">
    <property type="entry name" value="Cytochrome P450"/>
    <property type="match status" value="2"/>
</dbReference>
<feature type="binding site" description="axial binding residue" evidence="13">
    <location>
        <position position="444"/>
    </location>
    <ligand>
        <name>heme</name>
        <dbReference type="ChEBI" id="CHEBI:30413"/>
    </ligand>
    <ligandPart>
        <name>Fe</name>
        <dbReference type="ChEBI" id="CHEBI:18248"/>
    </ligandPart>
</feature>
<evidence type="ECO:0000256" key="8">
    <source>
        <dbReference type="ARBA" id="ARBA00022848"/>
    </source>
</evidence>
<dbReference type="InterPro" id="IPR036396">
    <property type="entry name" value="Cyt_P450_sf"/>
</dbReference>
<evidence type="ECO:0000256" key="4">
    <source>
        <dbReference type="ARBA" id="ARBA00010617"/>
    </source>
</evidence>
<proteinExistence type="inferred from homology"/>
<comment type="subcellular location">
    <subcellularLocation>
        <location evidence="3">Endoplasmic reticulum membrane</location>
        <topology evidence="3">Peripheral membrane protein</topology>
    </subcellularLocation>
    <subcellularLocation>
        <location evidence="2">Microsome membrane</location>
        <topology evidence="2">Peripheral membrane protein</topology>
    </subcellularLocation>
</comment>
<evidence type="ECO:0000256" key="7">
    <source>
        <dbReference type="ARBA" id="ARBA00022824"/>
    </source>
</evidence>
<sequence length="500" mass="57214">MINIGILDWILLIFALFIIYVNLIYLKKSQSITLIIFECICYALGFARGYNFEVSDLVVTILVFDFLVLWTNQQRPVTFPPGPSPLPIIGNILHLGNGKHTVDVFRSLRKKYGDIFSLSLGPYWVVVVNGKDCLKEIFVKNGEFTSDRPPLYVMNLFQNKGIVSSNGTNWKAQRSFTISKLRQFGFGKRSFESSIIEELKPFLNWIQSYNGQPFALDSILNASTVNSLMQIVVGKRFEYNDENIFDKQIDYFKSEVEEHKKSFDQDNIRDFIDVYLKEMQIQDQNTHTIFKEDQLTCIVNDLISAGTETTATTIRWAIVLLLNNINVQNKMRKEIDVAVGPGRVPTLADRHNMPYSEAVILESLRFGNIGPLSFPHLVTEDFIYKDLYVIPKGSVVIPCLDSVAFDETWFPESNVFKPERFIDEEGKLCNQDKIATFSLGRRVCPGEALARMELFLYLTSMVHRFEFLPVEGEDPPSLEGTKSLANNPLPFKFRAIPREL</sequence>
<dbReference type="PRINTS" id="PR00385">
    <property type="entry name" value="P450"/>
</dbReference>
<feature type="transmembrane region" description="Helical" evidence="15">
    <location>
        <begin position="6"/>
        <end position="25"/>
    </location>
</feature>
<evidence type="ECO:0000256" key="6">
    <source>
        <dbReference type="ARBA" id="ARBA00022723"/>
    </source>
</evidence>
<dbReference type="GO" id="GO:0005789">
    <property type="term" value="C:endoplasmic reticulum membrane"/>
    <property type="evidence" value="ECO:0007669"/>
    <property type="project" value="UniProtKB-SubCell"/>
</dbReference>
<evidence type="ECO:0000256" key="12">
    <source>
        <dbReference type="ARBA" id="ARBA00023136"/>
    </source>
</evidence>
<keyword evidence="9 14" id="KW-0560">Oxidoreductase</keyword>
<dbReference type="GO" id="GO:0006082">
    <property type="term" value="P:organic acid metabolic process"/>
    <property type="evidence" value="ECO:0007669"/>
    <property type="project" value="TreeGrafter"/>
</dbReference>
<comment type="cofactor">
    <cofactor evidence="1 13">
        <name>heme</name>
        <dbReference type="ChEBI" id="CHEBI:30413"/>
    </cofactor>
</comment>
<reference evidence="16" key="1">
    <citation type="submission" date="2021-03" db="EMBL/GenBank/DDBJ databases">
        <authorList>
            <person name="Bekaert M."/>
        </authorList>
    </citation>
    <scope>NUCLEOTIDE SEQUENCE</scope>
</reference>
<evidence type="ECO:0000256" key="15">
    <source>
        <dbReference type="SAM" id="Phobius"/>
    </source>
</evidence>
<evidence type="ECO:0000256" key="14">
    <source>
        <dbReference type="RuleBase" id="RU000461"/>
    </source>
</evidence>
<evidence type="ECO:0000256" key="9">
    <source>
        <dbReference type="ARBA" id="ARBA00023002"/>
    </source>
</evidence>
<keyword evidence="6 13" id="KW-0479">Metal-binding</keyword>
<dbReference type="Pfam" id="PF00067">
    <property type="entry name" value="p450"/>
    <property type="match status" value="1"/>
</dbReference>
<keyword evidence="8" id="KW-0492">Microsome</keyword>
<evidence type="ECO:0000256" key="5">
    <source>
        <dbReference type="ARBA" id="ARBA00022617"/>
    </source>
</evidence>
<keyword evidence="12 15" id="KW-0472">Membrane</keyword>
<organism evidence="16 17">
    <name type="scientific">Mytilus edulis</name>
    <name type="common">Blue mussel</name>
    <dbReference type="NCBI Taxonomy" id="6550"/>
    <lineage>
        <taxon>Eukaryota</taxon>
        <taxon>Metazoa</taxon>
        <taxon>Spiralia</taxon>
        <taxon>Lophotrochozoa</taxon>
        <taxon>Mollusca</taxon>
        <taxon>Bivalvia</taxon>
        <taxon>Autobranchia</taxon>
        <taxon>Pteriomorphia</taxon>
        <taxon>Mytilida</taxon>
        <taxon>Mytiloidea</taxon>
        <taxon>Mytilidae</taxon>
        <taxon>Mytilinae</taxon>
        <taxon>Mytilus</taxon>
    </lineage>
</organism>
<accession>A0A8S3S332</accession>
<dbReference type="GO" id="GO:0006805">
    <property type="term" value="P:xenobiotic metabolic process"/>
    <property type="evidence" value="ECO:0007669"/>
    <property type="project" value="TreeGrafter"/>
</dbReference>
<dbReference type="InterPro" id="IPR001128">
    <property type="entry name" value="Cyt_P450"/>
</dbReference>
<dbReference type="GO" id="GO:0005506">
    <property type="term" value="F:iron ion binding"/>
    <property type="evidence" value="ECO:0007669"/>
    <property type="project" value="InterPro"/>
</dbReference>
<gene>
    <name evidence="16" type="ORF">MEDL_28789</name>
</gene>
<name>A0A8S3S332_MYTED</name>
<evidence type="ECO:0000313" key="16">
    <source>
        <dbReference type="EMBL" id="CAG2215014.1"/>
    </source>
</evidence>
<dbReference type="FunFam" id="1.10.630.10:FF:000238">
    <property type="entry name" value="Cytochrome P450 2A6"/>
    <property type="match status" value="1"/>
</dbReference>
<comment type="caution">
    <text evidence="16">The sequence shown here is derived from an EMBL/GenBank/DDBJ whole genome shotgun (WGS) entry which is preliminary data.</text>
</comment>
<dbReference type="PANTHER" id="PTHR24300:SF403">
    <property type="entry name" value="CYTOCHROME P450 306A1"/>
    <property type="match status" value="1"/>
</dbReference>
<dbReference type="InterPro" id="IPR017972">
    <property type="entry name" value="Cyt_P450_CS"/>
</dbReference>
<keyword evidence="15" id="KW-1133">Transmembrane helix</keyword>
<evidence type="ECO:0000256" key="13">
    <source>
        <dbReference type="PIRSR" id="PIRSR602401-1"/>
    </source>
</evidence>
<dbReference type="SUPFAM" id="SSF48264">
    <property type="entry name" value="Cytochrome P450"/>
    <property type="match status" value="1"/>
</dbReference>
<comment type="similarity">
    <text evidence="4 14">Belongs to the cytochrome P450 family.</text>
</comment>
<keyword evidence="10 13" id="KW-0408">Iron</keyword>
<dbReference type="GO" id="GO:0008395">
    <property type="term" value="F:steroid hydroxylase activity"/>
    <property type="evidence" value="ECO:0007669"/>
    <property type="project" value="TreeGrafter"/>
</dbReference>
<keyword evidence="5 13" id="KW-0349">Heme</keyword>
<evidence type="ECO:0000256" key="2">
    <source>
        <dbReference type="ARBA" id="ARBA00004174"/>
    </source>
</evidence>
<keyword evidence="7" id="KW-0256">Endoplasmic reticulum</keyword>
<dbReference type="PROSITE" id="PS00086">
    <property type="entry name" value="CYTOCHROME_P450"/>
    <property type="match status" value="1"/>
</dbReference>
<keyword evidence="17" id="KW-1185">Reference proteome</keyword>
<evidence type="ECO:0000313" key="17">
    <source>
        <dbReference type="Proteomes" id="UP000683360"/>
    </source>
</evidence>
<dbReference type="PANTHER" id="PTHR24300">
    <property type="entry name" value="CYTOCHROME P450 508A4-RELATED"/>
    <property type="match status" value="1"/>
</dbReference>
<keyword evidence="11 14" id="KW-0503">Monooxygenase</keyword>
<keyword evidence="15" id="KW-0812">Transmembrane</keyword>
<dbReference type="AlphaFoldDB" id="A0A8S3S332"/>
<evidence type="ECO:0000256" key="1">
    <source>
        <dbReference type="ARBA" id="ARBA00001971"/>
    </source>
</evidence>
<dbReference type="GO" id="GO:0016712">
    <property type="term" value="F:oxidoreductase activity, acting on paired donors, with incorporation or reduction of molecular oxygen, reduced flavin or flavoprotein as one donor, and incorporation of one atom of oxygen"/>
    <property type="evidence" value="ECO:0007669"/>
    <property type="project" value="TreeGrafter"/>
</dbReference>
<dbReference type="InterPro" id="IPR002401">
    <property type="entry name" value="Cyt_P450_E_grp-I"/>
</dbReference>
<protein>
    <submittedName>
        <fullName evidence="16">Cytochrome P450 2C31</fullName>
    </submittedName>
</protein>
<dbReference type="PRINTS" id="PR00463">
    <property type="entry name" value="EP450I"/>
</dbReference>
<feature type="transmembrane region" description="Helical" evidence="15">
    <location>
        <begin position="32"/>
        <end position="50"/>
    </location>
</feature>
<evidence type="ECO:0000256" key="10">
    <source>
        <dbReference type="ARBA" id="ARBA00023004"/>
    </source>
</evidence>
<dbReference type="InterPro" id="IPR050182">
    <property type="entry name" value="Cytochrome_P450_fam2"/>
</dbReference>
<dbReference type="EMBL" id="CAJPWZ010001433">
    <property type="protein sequence ID" value="CAG2215014.1"/>
    <property type="molecule type" value="Genomic_DNA"/>
</dbReference>
<dbReference type="OrthoDB" id="2789670at2759"/>
<dbReference type="GO" id="GO:0020037">
    <property type="term" value="F:heme binding"/>
    <property type="evidence" value="ECO:0007669"/>
    <property type="project" value="InterPro"/>
</dbReference>